<dbReference type="Gene3D" id="3.40.50.12780">
    <property type="entry name" value="N-terminal domain of ligase-like"/>
    <property type="match status" value="2"/>
</dbReference>
<keyword evidence="3" id="KW-0597">Phosphoprotein</keyword>
<keyword evidence="4" id="KW-0436">Ligase</keyword>
<dbReference type="InterPro" id="IPR000873">
    <property type="entry name" value="AMP-dep_synth/lig_dom"/>
</dbReference>
<reference evidence="13" key="1">
    <citation type="submission" date="2025-08" db="UniProtKB">
        <authorList>
            <consortium name="Ensembl"/>
        </authorList>
    </citation>
    <scope>IDENTIFICATION</scope>
</reference>
<evidence type="ECO:0000313" key="13">
    <source>
        <dbReference type="Ensembl" id="ENSSANP00000040891.1"/>
    </source>
</evidence>
<evidence type="ECO:0000256" key="7">
    <source>
        <dbReference type="ARBA" id="ARBA00022840"/>
    </source>
</evidence>
<dbReference type="Pfam" id="PF00501">
    <property type="entry name" value="AMP-binding"/>
    <property type="match status" value="1"/>
</dbReference>
<dbReference type="Proteomes" id="UP000472260">
    <property type="component" value="Unassembled WGS sequence"/>
</dbReference>
<keyword evidence="5" id="KW-0547">Nucleotide-binding</keyword>
<protein>
    <recommendedName>
        <fullName evidence="9">long-chain-fatty-acid--CoA ligase</fullName>
        <ecNumber evidence="9">6.2.1.3</ecNumber>
    </recommendedName>
</protein>
<dbReference type="GO" id="GO:0005524">
    <property type="term" value="F:ATP binding"/>
    <property type="evidence" value="ECO:0007669"/>
    <property type="project" value="UniProtKB-KW"/>
</dbReference>
<comment type="similarity">
    <text evidence="11">Belongs to the ATP-dependent AMP-binding enzyme family. Bubblegum subfamily.</text>
</comment>
<evidence type="ECO:0000256" key="6">
    <source>
        <dbReference type="ARBA" id="ARBA00022832"/>
    </source>
</evidence>
<keyword evidence="8" id="KW-0472">Membrane</keyword>
<dbReference type="GO" id="GO:0016020">
    <property type="term" value="C:membrane"/>
    <property type="evidence" value="ECO:0007669"/>
    <property type="project" value="TreeGrafter"/>
</dbReference>
<keyword evidence="6" id="KW-0276">Fatty acid metabolism</keyword>
<evidence type="ECO:0000256" key="10">
    <source>
        <dbReference type="ARBA" id="ARBA00036813"/>
    </source>
</evidence>
<feature type="domain" description="AMP-dependent synthetase/ligase" evidence="12">
    <location>
        <begin position="63"/>
        <end position="479"/>
    </location>
</feature>
<evidence type="ECO:0000256" key="1">
    <source>
        <dbReference type="ARBA" id="ARBA00004496"/>
    </source>
</evidence>
<proteinExistence type="inferred from homology"/>
<dbReference type="AlphaFoldDB" id="A0A671N8Q2"/>
<dbReference type="CDD" id="cd05933">
    <property type="entry name" value="ACSBG_like"/>
    <property type="match status" value="1"/>
</dbReference>
<dbReference type="Ensembl" id="ENSSANT00000043534.1">
    <property type="protein sequence ID" value="ENSSANP00000040891.1"/>
    <property type="gene ID" value="ENSSANG00000020787.1"/>
</dbReference>
<evidence type="ECO:0000256" key="9">
    <source>
        <dbReference type="ARBA" id="ARBA00026121"/>
    </source>
</evidence>
<keyword evidence="14" id="KW-1185">Reference proteome</keyword>
<keyword evidence="7" id="KW-0067">ATP-binding</keyword>
<dbReference type="PANTHER" id="PTHR43272">
    <property type="entry name" value="LONG-CHAIN-FATTY-ACID--COA LIGASE"/>
    <property type="match status" value="1"/>
</dbReference>
<dbReference type="EC" id="6.2.1.3" evidence="9"/>
<reference evidence="13" key="2">
    <citation type="submission" date="2025-09" db="UniProtKB">
        <authorList>
            <consortium name="Ensembl"/>
        </authorList>
    </citation>
    <scope>IDENTIFICATION</scope>
</reference>
<accession>A0A671N8Q2</accession>
<dbReference type="Pfam" id="PF23562">
    <property type="entry name" value="AMP-binding_C_3"/>
    <property type="match status" value="1"/>
</dbReference>
<evidence type="ECO:0000313" key="14">
    <source>
        <dbReference type="Proteomes" id="UP000472260"/>
    </source>
</evidence>
<keyword evidence="6" id="KW-0443">Lipid metabolism</keyword>
<dbReference type="InterPro" id="IPR042099">
    <property type="entry name" value="ANL_N_sf"/>
</dbReference>
<evidence type="ECO:0000256" key="3">
    <source>
        <dbReference type="ARBA" id="ARBA00022553"/>
    </source>
</evidence>
<evidence type="ECO:0000256" key="5">
    <source>
        <dbReference type="ARBA" id="ARBA00022741"/>
    </source>
</evidence>
<evidence type="ECO:0000256" key="8">
    <source>
        <dbReference type="ARBA" id="ARBA00023136"/>
    </source>
</evidence>
<gene>
    <name evidence="13" type="primary">acsbg1</name>
</gene>
<evidence type="ECO:0000256" key="11">
    <source>
        <dbReference type="ARBA" id="ARBA00038034"/>
    </source>
</evidence>
<evidence type="ECO:0000256" key="4">
    <source>
        <dbReference type="ARBA" id="ARBA00022598"/>
    </source>
</evidence>
<name>A0A671N8Q2_9TELE</name>
<dbReference type="SUPFAM" id="SSF56801">
    <property type="entry name" value="Acetyl-CoA synthetase-like"/>
    <property type="match status" value="1"/>
</dbReference>
<dbReference type="GO" id="GO:0004467">
    <property type="term" value="F:long-chain fatty acid-CoA ligase activity"/>
    <property type="evidence" value="ECO:0007669"/>
    <property type="project" value="UniProtKB-EC"/>
</dbReference>
<comment type="catalytic activity">
    <reaction evidence="10">
        <text>a long-chain fatty acid + ATP + CoA = a long-chain fatty acyl-CoA + AMP + diphosphate</text>
        <dbReference type="Rhea" id="RHEA:15421"/>
        <dbReference type="ChEBI" id="CHEBI:30616"/>
        <dbReference type="ChEBI" id="CHEBI:33019"/>
        <dbReference type="ChEBI" id="CHEBI:57287"/>
        <dbReference type="ChEBI" id="CHEBI:57560"/>
        <dbReference type="ChEBI" id="CHEBI:83139"/>
        <dbReference type="ChEBI" id="CHEBI:456215"/>
        <dbReference type="EC" id="6.2.1.3"/>
    </reaction>
</comment>
<sequence length="675" mass="75202">MTDLMQQDVGNRLSEKTSIEEVLAGAELAPAQSLWTTEASGSVQLRMDELCPEHPITVHQMFTNSVQKYRKLTALASKRGNKWEKVTFSEYYHLSRMAAKGFLKGILEHVAILVFNSAEWFIAAVGTVFAGGIMAGIYTTNSPDACLYVANDSRANIIVVENQKQLDKILEVKDKLPHLKAIVQYSGSLREKLPNLYSWEEFMGLGPEVSEQELDEVICSQKANQCCVLIYTSGTTRSPKGVMLSHDNITWTAHHASRAGDMQPAEIRQESLVSYLPLSHIAAQIYDRWTEIQWGEQVSFAQPDALKGSLVDTLREVTPTAHMGVPRVWEKIVEKIKEGIPRCGYMKRKLVTRAMSVSLEANQRLPKHEKSFLFTLADSLVLQKLRAELGFSNCMKLFSGAAPIGSETLQFFLGLNIRLYEAYGMSESSGPHFMSGPKVYQFSSCGKVVPGCQYKLVNVDGDGIGEVCFWGHNIFMGFLNLKDKTKEALDEDGWLQSGDLGKVDEDGFLYITGRIKELIITAGGENIPPLPIEDAVKQELPIISNAMLIGDKRTFLSMLLTLKCTINPETTEPTDILSLEAVEFCQWLGSQSTKVSDIIGGKDKLVYQSIEEGIARVNSKATSNAQRIQKWTILGKDFSIVGGELGPTMKLCRPVVLQMYHSEIESFYSQSYRRN</sequence>
<evidence type="ECO:0000256" key="2">
    <source>
        <dbReference type="ARBA" id="ARBA00022490"/>
    </source>
</evidence>
<dbReference type="GO" id="GO:0005783">
    <property type="term" value="C:endoplasmic reticulum"/>
    <property type="evidence" value="ECO:0007669"/>
    <property type="project" value="TreeGrafter"/>
</dbReference>
<evidence type="ECO:0000259" key="12">
    <source>
        <dbReference type="Pfam" id="PF00501"/>
    </source>
</evidence>
<dbReference type="PANTHER" id="PTHR43272:SF93">
    <property type="entry name" value="ACYL-COA SYNTHETASE BUBBLEGUM FAMILY MEMBER 1"/>
    <property type="match status" value="1"/>
</dbReference>
<organism evidence="13 14">
    <name type="scientific">Sinocyclocheilus anshuiensis</name>
    <dbReference type="NCBI Taxonomy" id="1608454"/>
    <lineage>
        <taxon>Eukaryota</taxon>
        <taxon>Metazoa</taxon>
        <taxon>Chordata</taxon>
        <taxon>Craniata</taxon>
        <taxon>Vertebrata</taxon>
        <taxon>Euteleostomi</taxon>
        <taxon>Actinopterygii</taxon>
        <taxon>Neopterygii</taxon>
        <taxon>Teleostei</taxon>
        <taxon>Ostariophysi</taxon>
        <taxon>Cypriniformes</taxon>
        <taxon>Cyprinidae</taxon>
        <taxon>Cyprininae</taxon>
        <taxon>Sinocyclocheilus</taxon>
    </lineage>
</organism>
<keyword evidence="2" id="KW-0963">Cytoplasm</keyword>
<comment type="subcellular location">
    <subcellularLocation>
        <location evidence="1">Cytoplasm</location>
    </subcellularLocation>
</comment>